<name>A0AAV7J3H8_COTGL</name>
<accession>A0AAV7J3H8</accession>
<comment type="caution">
    <text evidence="2">The sequence shown here is derived from an EMBL/GenBank/DDBJ whole genome shotgun (WGS) entry which is preliminary data.</text>
</comment>
<organism evidence="2 3">
    <name type="scientific">Cotesia glomerata</name>
    <name type="common">Lepidopteran parasitic wasp</name>
    <name type="synonym">Apanteles glomeratus</name>
    <dbReference type="NCBI Taxonomy" id="32391"/>
    <lineage>
        <taxon>Eukaryota</taxon>
        <taxon>Metazoa</taxon>
        <taxon>Ecdysozoa</taxon>
        <taxon>Arthropoda</taxon>
        <taxon>Hexapoda</taxon>
        <taxon>Insecta</taxon>
        <taxon>Pterygota</taxon>
        <taxon>Neoptera</taxon>
        <taxon>Endopterygota</taxon>
        <taxon>Hymenoptera</taxon>
        <taxon>Apocrita</taxon>
        <taxon>Ichneumonoidea</taxon>
        <taxon>Braconidae</taxon>
        <taxon>Microgastrinae</taxon>
        <taxon>Cotesia</taxon>
    </lineage>
</organism>
<evidence type="ECO:0000313" key="3">
    <source>
        <dbReference type="Proteomes" id="UP000826195"/>
    </source>
</evidence>
<dbReference type="Proteomes" id="UP000826195">
    <property type="component" value="Unassembled WGS sequence"/>
</dbReference>
<sequence>MDSHRGDRATDRQVTGGNLHTRHSRIHWMGLGIDIDRYSAVRLSIEKGSRGLCHDFKIHSIEDFRSRRRVTAARKASREYELRAKRAEREPGKALDYNFSRHIRDGNENFEEKNNLVGVKE</sequence>
<proteinExistence type="predicted"/>
<reference evidence="2 3" key="1">
    <citation type="journal article" date="2021" name="J. Hered.">
        <title>A chromosome-level genome assembly of the parasitoid wasp, Cotesia glomerata (Hymenoptera: Braconidae).</title>
        <authorList>
            <person name="Pinto B.J."/>
            <person name="Weis J.J."/>
            <person name="Gamble T."/>
            <person name="Ode P.J."/>
            <person name="Paul R."/>
            <person name="Zaspel J.M."/>
        </authorList>
    </citation>
    <scope>NUCLEOTIDE SEQUENCE [LARGE SCALE GENOMIC DNA]</scope>
    <source>
        <strain evidence="2">CgM1</strain>
    </source>
</reference>
<feature type="region of interest" description="Disordered" evidence="1">
    <location>
        <begin position="1"/>
        <end position="21"/>
    </location>
</feature>
<protein>
    <submittedName>
        <fullName evidence="2">Uncharacterized protein</fullName>
    </submittedName>
</protein>
<feature type="compositionally biased region" description="Basic and acidic residues" evidence="1">
    <location>
        <begin position="1"/>
        <end position="11"/>
    </location>
</feature>
<evidence type="ECO:0000256" key="1">
    <source>
        <dbReference type="SAM" id="MobiDB-lite"/>
    </source>
</evidence>
<gene>
    <name evidence="2" type="ORF">KQX54_007740</name>
</gene>
<evidence type="ECO:0000313" key="2">
    <source>
        <dbReference type="EMBL" id="KAH0567225.1"/>
    </source>
</evidence>
<dbReference type="EMBL" id="JAHXZJ010000001">
    <property type="protein sequence ID" value="KAH0567225.1"/>
    <property type="molecule type" value="Genomic_DNA"/>
</dbReference>
<keyword evidence="3" id="KW-1185">Reference proteome</keyword>
<dbReference type="AlphaFoldDB" id="A0AAV7J3H8"/>